<protein>
    <recommendedName>
        <fullName evidence="1">5'-3' exonuclease alpha-helical arch N-terminal domain-containing protein</fullName>
    </recommendedName>
</protein>
<dbReference type="InterPro" id="IPR038969">
    <property type="entry name" value="FEN"/>
</dbReference>
<dbReference type="SUPFAM" id="SSF88723">
    <property type="entry name" value="PIN domain-like"/>
    <property type="match status" value="1"/>
</dbReference>
<dbReference type="GO" id="GO:0033567">
    <property type="term" value="P:DNA replication, Okazaki fragment processing"/>
    <property type="evidence" value="ECO:0007669"/>
    <property type="project" value="InterPro"/>
</dbReference>
<dbReference type="AlphaFoldDB" id="A0A3B8WJK9"/>
<dbReference type="Gene3D" id="3.40.50.1010">
    <property type="entry name" value="5'-nuclease"/>
    <property type="match status" value="1"/>
</dbReference>
<gene>
    <name evidence="2" type="ORF">DCF82_12720</name>
</gene>
<dbReference type="Pfam" id="PF02739">
    <property type="entry name" value="5_3_exonuc_N"/>
    <property type="match status" value="1"/>
</dbReference>
<dbReference type="EMBL" id="DLYI01000165">
    <property type="protein sequence ID" value="HAC28660.1"/>
    <property type="molecule type" value="Genomic_DNA"/>
</dbReference>
<evidence type="ECO:0000313" key="3">
    <source>
        <dbReference type="Proteomes" id="UP000261325"/>
    </source>
</evidence>
<name>A0A3B8WJK9_MARNT</name>
<dbReference type="GO" id="GO:0003677">
    <property type="term" value="F:DNA binding"/>
    <property type="evidence" value="ECO:0007669"/>
    <property type="project" value="InterPro"/>
</dbReference>
<comment type="caution">
    <text evidence="2">The sequence shown here is derived from an EMBL/GenBank/DDBJ whole genome shotgun (WGS) entry which is preliminary data.</text>
</comment>
<dbReference type="CDD" id="cd09859">
    <property type="entry name" value="PIN_53EXO"/>
    <property type="match status" value="1"/>
</dbReference>
<feature type="domain" description="5'-3' exonuclease alpha-helical arch N-terminal" evidence="1">
    <location>
        <begin position="1"/>
        <end position="79"/>
    </location>
</feature>
<sequence>DAKGKTFRHDMYEEYKANRPPMPDDLAVQIEPIHEIVRAMGLPLLIVPGVEADDVIGTLAHEATSKGIDVVVSTGDKDMA</sequence>
<proteinExistence type="predicted"/>
<reference evidence="2 3" key="1">
    <citation type="journal article" date="2018" name="Nat. Biotechnol.">
        <title>A standardized bacterial taxonomy based on genome phylogeny substantially revises the tree of life.</title>
        <authorList>
            <person name="Parks D.H."/>
            <person name="Chuvochina M."/>
            <person name="Waite D.W."/>
            <person name="Rinke C."/>
            <person name="Skarshewski A."/>
            <person name="Chaumeil P.A."/>
            <person name="Hugenholtz P."/>
        </authorList>
    </citation>
    <scope>NUCLEOTIDE SEQUENCE [LARGE SCALE GENOMIC DNA]</scope>
    <source>
        <strain evidence="2">UBA9049</strain>
    </source>
</reference>
<dbReference type="GO" id="GO:0017108">
    <property type="term" value="F:5'-flap endonuclease activity"/>
    <property type="evidence" value="ECO:0007669"/>
    <property type="project" value="InterPro"/>
</dbReference>
<dbReference type="PANTHER" id="PTHR42646:SF2">
    <property type="entry name" value="5'-3' EXONUCLEASE FAMILY PROTEIN"/>
    <property type="match status" value="1"/>
</dbReference>
<organism evidence="2 3">
    <name type="scientific">Marinobacter nauticus</name>
    <name type="common">Marinobacter hydrocarbonoclasticus</name>
    <name type="synonym">Marinobacter aquaeolei</name>
    <dbReference type="NCBI Taxonomy" id="2743"/>
    <lineage>
        <taxon>Bacteria</taxon>
        <taxon>Pseudomonadati</taxon>
        <taxon>Pseudomonadota</taxon>
        <taxon>Gammaproteobacteria</taxon>
        <taxon>Pseudomonadales</taxon>
        <taxon>Marinobacteraceae</taxon>
        <taxon>Marinobacter</taxon>
    </lineage>
</organism>
<evidence type="ECO:0000259" key="1">
    <source>
        <dbReference type="Pfam" id="PF02739"/>
    </source>
</evidence>
<accession>A0A3B8WJK9</accession>
<evidence type="ECO:0000313" key="2">
    <source>
        <dbReference type="EMBL" id="HAC28660.1"/>
    </source>
</evidence>
<dbReference type="PANTHER" id="PTHR42646">
    <property type="entry name" value="FLAP ENDONUCLEASE XNI"/>
    <property type="match status" value="1"/>
</dbReference>
<dbReference type="InterPro" id="IPR020046">
    <property type="entry name" value="5-3_exonucl_a-hlix_arch_N"/>
</dbReference>
<feature type="non-terminal residue" evidence="2">
    <location>
        <position position="80"/>
    </location>
</feature>
<dbReference type="Proteomes" id="UP000261325">
    <property type="component" value="Unassembled WGS sequence"/>
</dbReference>
<dbReference type="InterPro" id="IPR029060">
    <property type="entry name" value="PIN-like_dom_sf"/>
</dbReference>
<feature type="non-terminal residue" evidence="2">
    <location>
        <position position="1"/>
    </location>
</feature>